<dbReference type="AlphaFoldDB" id="A0ABD5Q8P5"/>
<evidence type="ECO:0000259" key="1">
    <source>
        <dbReference type="Pfam" id="PF00174"/>
    </source>
</evidence>
<dbReference type="SUPFAM" id="SSF56524">
    <property type="entry name" value="Oxidoreductase molybdopterin-binding domain"/>
    <property type="match status" value="1"/>
</dbReference>
<feature type="domain" description="Oxidoreductase molybdopterin-binding" evidence="1">
    <location>
        <begin position="10"/>
        <end position="126"/>
    </location>
</feature>
<keyword evidence="3" id="KW-1185">Reference proteome</keyword>
<reference evidence="2 3" key="1">
    <citation type="journal article" date="2019" name="Int. J. Syst. Evol. Microbiol.">
        <title>The Global Catalogue of Microorganisms (GCM) 10K type strain sequencing project: providing services to taxonomists for standard genome sequencing and annotation.</title>
        <authorList>
            <consortium name="The Broad Institute Genomics Platform"/>
            <consortium name="The Broad Institute Genome Sequencing Center for Infectious Disease"/>
            <person name="Wu L."/>
            <person name="Ma J."/>
        </authorList>
    </citation>
    <scope>NUCLEOTIDE SEQUENCE [LARGE SCALE GENOMIC DNA]</scope>
    <source>
        <strain evidence="2 3">XZYJ18</strain>
    </source>
</reference>
<dbReference type="Gene3D" id="3.90.420.10">
    <property type="entry name" value="Oxidoreductase, molybdopterin-binding domain"/>
    <property type="match status" value="1"/>
</dbReference>
<dbReference type="RefSeq" id="WP_254270646.1">
    <property type="nucleotide sequence ID" value="NZ_CP100402.1"/>
</dbReference>
<gene>
    <name evidence="2" type="ORF">ACFO9K_22505</name>
</gene>
<dbReference type="PANTHER" id="PTHR43032">
    <property type="entry name" value="PROTEIN-METHIONINE-SULFOXIDE REDUCTASE"/>
    <property type="match status" value="1"/>
</dbReference>
<dbReference type="InterPro" id="IPR000572">
    <property type="entry name" value="OxRdtase_Mopterin-bd_dom"/>
</dbReference>
<dbReference type="Pfam" id="PF00174">
    <property type="entry name" value="Oxidored_molyb"/>
    <property type="match status" value="1"/>
</dbReference>
<dbReference type="InterPro" id="IPR036374">
    <property type="entry name" value="OxRdtase_Mopterin-bd_sf"/>
</dbReference>
<comment type="caution">
    <text evidence="2">The sequence shown here is derived from an EMBL/GenBank/DDBJ whole genome shotgun (WGS) entry which is preliminary data.</text>
</comment>
<evidence type="ECO:0000313" key="3">
    <source>
        <dbReference type="Proteomes" id="UP001595945"/>
    </source>
</evidence>
<name>A0ABD5Q8P5_9EURY</name>
<proteinExistence type="predicted"/>
<accession>A0ABD5Q8P5</accession>
<evidence type="ECO:0000313" key="2">
    <source>
        <dbReference type="EMBL" id="MFC4827025.1"/>
    </source>
</evidence>
<organism evidence="2 3">
    <name type="scientific">Halorussus aquaticus</name>
    <dbReference type="NCBI Taxonomy" id="2953748"/>
    <lineage>
        <taxon>Archaea</taxon>
        <taxon>Methanobacteriati</taxon>
        <taxon>Methanobacteriota</taxon>
        <taxon>Stenosarchaea group</taxon>
        <taxon>Halobacteria</taxon>
        <taxon>Halobacteriales</taxon>
        <taxon>Haladaptataceae</taxon>
        <taxon>Halorussus</taxon>
    </lineage>
</organism>
<dbReference type="GeneID" id="73047416"/>
<sequence>MNDLERHEIPPSVDTTDWNLRVTGTVERPRRFTESDLTSLPLETSTDDFECVEGWVADSLTWRGIRVETIFDRTTPTAESEYALVRATDGDYACSFQLDRLAESILAVELDGKPLSIEHGGPARLIPTDAESDCWESIK</sequence>
<protein>
    <submittedName>
        <fullName evidence="2">Molybdopterin-dependent oxidoreductase</fullName>
    </submittedName>
</protein>
<dbReference type="Proteomes" id="UP001595945">
    <property type="component" value="Unassembled WGS sequence"/>
</dbReference>
<dbReference type="EMBL" id="JBHSHT010000004">
    <property type="protein sequence ID" value="MFC4827025.1"/>
    <property type="molecule type" value="Genomic_DNA"/>
</dbReference>